<evidence type="ECO:0000313" key="1">
    <source>
        <dbReference type="EMBL" id="SDH47196.1"/>
    </source>
</evidence>
<dbReference type="RefSeq" id="WP_091260862.1">
    <property type="nucleotide sequence ID" value="NZ_FNDE01000027.1"/>
</dbReference>
<name>A0A1G8CP48_ANETH</name>
<accession>A0A1G8CP48</accession>
<reference evidence="1 2" key="1">
    <citation type="submission" date="2016-10" db="EMBL/GenBank/DDBJ databases">
        <authorList>
            <person name="de Groot N.N."/>
        </authorList>
    </citation>
    <scope>NUCLEOTIDE SEQUENCE [LARGE SCALE GENOMIC DNA]</scope>
    <source>
        <strain evidence="1 2">L 420-91</strain>
    </source>
</reference>
<dbReference type="Proteomes" id="UP000198956">
    <property type="component" value="Unassembled WGS sequence"/>
</dbReference>
<dbReference type="EMBL" id="FNDE01000027">
    <property type="protein sequence ID" value="SDH47196.1"/>
    <property type="molecule type" value="Genomic_DNA"/>
</dbReference>
<proteinExistence type="predicted"/>
<evidence type="ECO:0000313" key="2">
    <source>
        <dbReference type="Proteomes" id="UP000198956"/>
    </source>
</evidence>
<organism evidence="1 2">
    <name type="scientific">Aneurinibacillus thermoaerophilus</name>
    <dbReference type="NCBI Taxonomy" id="143495"/>
    <lineage>
        <taxon>Bacteria</taxon>
        <taxon>Bacillati</taxon>
        <taxon>Bacillota</taxon>
        <taxon>Bacilli</taxon>
        <taxon>Bacillales</taxon>
        <taxon>Paenibacillaceae</taxon>
        <taxon>Aneurinibacillus group</taxon>
        <taxon>Aneurinibacillus</taxon>
    </lineage>
</organism>
<gene>
    <name evidence="1" type="ORF">SAMN04489735_10274</name>
</gene>
<dbReference type="AlphaFoldDB" id="A0A1G8CP48"/>
<protein>
    <submittedName>
        <fullName evidence="1">Uncharacterized protein</fullName>
    </submittedName>
</protein>
<sequence length="266" mass="30319">MTVTLSVEELIYCFYSEGLFEQGLGLKQVYFQDLSDEQMNLIFQAACRSLLSKDYLIYEQRRFTLKKEIARIISCLNGSSFTLKASKFLDDGYQDTMSVHFSEEGTYEHSLRYEGQVHVFRTISPEESYATIGSYLGVSIQGKDEGVVLPLNQSEFESMLTLIDENSDRVADYVRTMGGDTENIQAFASDMVKNKGMMDNILFLEYDKNREPVLLDIIFVVNGERDTWIITRPEEGRYEVRKCNLSSLAVLMKKTSHAVTAALKSV</sequence>
<dbReference type="OrthoDB" id="2912591at2"/>